<proteinExistence type="predicted"/>
<gene>
    <name evidence="1" type="ORF">E4U82_00800</name>
</gene>
<name>A0A4Y9AHQ7_9BACI</name>
<dbReference type="Proteomes" id="UP000298484">
    <property type="component" value="Unassembled WGS sequence"/>
</dbReference>
<dbReference type="RefSeq" id="WP_135108135.1">
    <property type="nucleotide sequence ID" value="NZ_SRHY01000001.1"/>
</dbReference>
<keyword evidence="2" id="KW-1185">Reference proteome</keyword>
<comment type="caution">
    <text evidence="1">The sequence shown here is derived from an EMBL/GenBank/DDBJ whole genome shotgun (WGS) entry which is preliminary data.</text>
</comment>
<reference evidence="1 2" key="1">
    <citation type="submission" date="2019-03" db="EMBL/GenBank/DDBJ databases">
        <title>Genome sequence of Lentibacillus salicampi ATCC BAA-719.</title>
        <authorList>
            <person name="Maclea K.S."/>
            <person name="Simoes Junior M."/>
        </authorList>
    </citation>
    <scope>NUCLEOTIDE SEQUENCE [LARGE SCALE GENOMIC DNA]</scope>
    <source>
        <strain evidence="1 2">ATCC BAA-719</strain>
    </source>
</reference>
<protein>
    <submittedName>
        <fullName evidence="1">Uncharacterized protein</fullName>
    </submittedName>
</protein>
<organism evidence="1 2">
    <name type="scientific">Lentibacillus salicampi</name>
    <dbReference type="NCBI Taxonomy" id="175306"/>
    <lineage>
        <taxon>Bacteria</taxon>
        <taxon>Bacillati</taxon>
        <taxon>Bacillota</taxon>
        <taxon>Bacilli</taxon>
        <taxon>Bacillales</taxon>
        <taxon>Bacillaceae</taxon>
        <taxon>Lentibacillus</taxon>
    </lineage>
</organism>
<evidence type="ECO:0000313" key="1">
    <source>
        <dbReference type="EMBL" id="TFJ94490.1"/>
    </source>
</evidence>
<accession>A0A4Y9AHQ7</accession>
<dbReference type="OrthoDB" id="2705018at2"/>
<evidence type="ECO:0000313" key="2">
    <source>
        <dbReference type="Proteomes" id="UP000298484"/>
    </source>
</evidence>
<sequence length="67" mass="8003">MTIELEDFLYELKNYTEQTHIFKDAYERLTPTEREKVSAIAPFDGPMPDEAHQKAVEWLRQMQKNTE</sequence>
<dbReference type="AlphaFoldDB" id="A0A4Y9AHQ7"/>
<dbReference type="EMBL" id="SRHY01000001">
    <property type="protein sequence ID" value="TFJ94490.1"/>
    <property type="molecule type" value="Genomic_DNA"/>
</dbReference>